<reference evidence="6" key="1">
    <citation type="submission" date="2023-06" db="EMBL/GenBank/DDBJ databases">
        <authorList>
            <person name="Delattre M."/>
        </authorList>
    </citation>
    <scope>NUCLEOTIDE SEQUENCE</scope>
    <source>
        <strain evidence="6">AF72</strain>
    </source>
</reference>
<dbReference type="InterPro" id="IPR005956">
    <property type="entry name" value="4OHPhenylPyrv_dOase"/>
</dbReference>
<dbReference type="InterPro" id="IPR029068">
    <property type="entry name" value="Glyas_Bleomycin-R_OHBP_Dase"/>
</dbReference>
<comment type="pathway">
    <text evidence="1">Amino-acid degradation; L-phenylalanine degradation; acetoacetate and fumarate from L-phenylalanine: step 3/6.</text>
</comment>
<evidence type="ECO:0000256" key="1">
    <source>
        <dbReference type="ARBA" id="ARBA00005162"/>
    </source>
</evidence>
<dbReference type="Gene3D" id="1.20.1070.10">
    <property type="entry name" value="Rhodopsin 7-helix transmembrane proteins"/>
    <property type="match status" value="1"/>
</dbReference>
<protein>
    <recommendedName>
        <fullName evidence="2">4-hydroxyphenylpyruvate dioxygenase</fullName>
        <ecNumber evidence="2">1.13.11.27</ecNumber>
    </recommendedName>
</protein>
<proteinExistence type="predicted"/>
<dbReference type="GO" id="GO:0006559">
    <property type="term" value="P:L-phenylalanine catabolic process"/>
    <property type="evidence" value="ECO:0007669"/>
    <property type="project" value="UniProtKB-KW"/>
</dbReference>
<dbReference type="PANTHER" id="PTHR11959">
    <property type="entry name" value="4-HYDROXYPHENYLPYRUVATE DIOXYGENASE"/>
    <property type="match status" value="1"/>
</dbReference>
<keyword evidence="7" id="KW-1185">Reference proteome</keyword>
<feature type="transmembrane region" description="Helical" evidence="5">
    <location>
        <begin position="31"/>
        <end position="54"/>
    </location>
</feature>
<organism evidence="6 7">
    <name type="scientific">Mesorhabditis spiculigera</name>
    <dbReference type="NCBI Taxonomy" id="96644"/>
    <lineage>
        <taxon>Eukaryota</taxon>
        <taxon>Metazoa</taxon>
        <taxon>Ecdysozoa</taxon>
        <taxon>Nematoda</taxon>
        <taxon>Chromadorea</taxon>
        <taxon>Rhabditida</taxon>
        <taxon>Rhabditina</taxon>
        <taxon>Rhabditomorpha</taxon>
        <taxon>Rhabditoidea</taxon>
        <taxon>Rhabditidae</taxon>
        <taxon>Mesorhabditinae</taxon>
        <taxon>Mesorhabditis</taxon>
    </lineage>
</organism>
<dbReference type="Proteomes" id="UP001177023">
    <property type="component" value="Unassembled WGS sequence"/>
</dbReference>
<gene>
    <name evidence="6" type="ORF">MSPICULIGERA_LOCUS614</name>
</gene>
<feature type="transmembrane region" description="Helical" evidence="5">
    <location>
        <begin position="66"/>
        <end position="95"/>
    </location>
</feature>
<evidence type="ECO:0000256" key="3">
    <source>
        <dbReference type="ARBA" id="ARBA00022878"/>
    </source>
</evidence>
<dbReference type="Gene3D" id="3.10.180.10">
    <property type="entry name" value="2,3-Dihydroxybiphenyl 1,2-Dioxygenase, domain 1"/>
    <property type="match status" value="1"/>
</dbReference>
<evidence type="ECO:0000256" key="5">
    <source>
        <dbReference type="SAM" id="Phobius"/>
    </source>
</evidence>
<dbReference type="EMBL" id="CATQJA010000132">
    <property type="protein sequence ID" value="CAJ0557866.1"/>
    <property type="molecule type" value="Genomic_DNA"/>
</dbReference>
<dbReference type="PANTHER" id="PTHR11959:SF1">
    <property type="entry name" value="4-HYDROXYPHENYLPYRUVATE DIOXYGENASE"/>
    <property type="match status" value="1"/>
</dbReference>
<name>A0AA36C4Y0_9BILA</name>
<keyword evidence="5" id="KW-0472">Membrane</keyword>
<keyword evidence="5" id="KW-0812">Transmembrane</keyword>
<evidence type="ECO:0000256" key="4">
    <source>
        <dbReference type="ARBA" id="ARBA00023232"/>
    </source>
</evidence>
<comment type="caution">
    <text evidence="6">The sequence shown here is derived from an EMBL/GenBank/DDBJ whole genome shotgun (WGS) entry which is preliminary data.</text>
</comment>
<feature type="transmembrane region" description="Helical" evidence="5">
    <location>
        <begin position="143"/>
        <end position="164"/>
    </location>
</feature>
<evidence type="ECO:0000256" key="2">
    <source>
        <dbReference type="ARBA" id="ARBA00013222"/>
    </source>
</evidence>
<feature type="transmembrane region" description="Helical" evidence="5">
    <location>
        <begin position="101"/>
        <end position="123"/>
    </location>
</feature>
<feature type="transmembrane region" description="Helical" evidence="5">
    <location>
        <begin position="201"/>
        <end position="220"/>
    </location>
</feature>
<evidence type="ECO:0000313" key="6">
    <source>
        <dbReference type="EMBL" id="CAJ0557866.1"/>
    </source>
</evidence>
<evidence type="ECO:0000313" key="7">
    <source>
        <dbReference type="Proteomes" id="UP001177023"/>
    </source>
</evidence>
<feature type="non-terminal residue" evidence="6">
    <location>
        <position position="436"/>
    </location>
</feature>
<keyword evidence="4" id="KW-0585">Phenylalanine catabolism</keyword>
<dbReference type="SUPFAM" id="SSF54593">
    <property type="entry name" value="Glyoxalase/Bleomycin resistance protein/Dihydroxybiphenyl dioxygenase"/>
    <property type="match status" value="1"/>
</dbReference>
<dbReference type="AlphaFoldDB" id="A0AA36C4Y0"/>
<keyword evidence="3" id="KW-0828">Tyrosine catabolism</keyword>
<accession>A0AA36C4Y0</accession>
<dbReference type="GO" id="GO:0003868">
    <property type="term" value="F:4-hydroxyphenylpyruvate dioxygenase activity"/>
    <property type="evidence" value="ECO:0007669"/>
    <property type="project" value="UniProtKB-EC"/>
</dbReference>
<feature type="transmembrane region" description="Helical" evidence="5">
    <location>
        <begin position="232"/>
        <end position="250"/>
    </location>
</feature>
<keyword evidence="5" id="KW-1133">Transmembrane helix</keyword>
<dbReference type="GO" id="GO:0006572">
    <property type="term" value="P:L-tyrosine catabolic process"/>
    <property type="evidence" value="ECO:0007669"/>
    <property type="project" value="UniProtKB-KW"/>
</dbReference>
<sequence length="436" mass="49078">MGDYEDLTFLWLPPHPTSPPDYPILDEEHKIAYGIPQIVAAFIGFPVNIGMLIVALRRTKDLCSTFFYFILAQLCLLNLIQMQSHMVAAIITLVADTGPKFSMLTIPLGYAACFSSDLLRGVISLHRMTLIAFPHRAKDIPKWVFMTILIFDIFLFFFVAIKFYTPQGAAYFSPRQLLFLKFDKIWIFSQITNQIRICCNYISLVAGALSYAVITPLLLFHKRKLKKADYTITIQLFVTFCCSIICFVGWEVVLPWADDSTPTTAVLINFISQLLWVLQCSQEPAVLFIFNNEHRSLSSYRITPPPGFPGGGTTLRQSIQKNAREEADTVFREFANYNGGPGVQHVALNTDDLVATVEALRARGVELLDVPAKYYELVREKLSTSNCPIEADIDRLKNWASSSISTRRATSSKNLLALSMTARRCSLNLLSATILK</sequence>
<dbReference type="SUPFAM" id="SSF81321">
    <property type="entry name" value="Family A G protein-coupled receptor-like"/>
    <property type="match status" value="1"/>
</dbReference>
<dbReference type="EC" id="1.13.11.27" evidence="2"/>